<evidence type="ECO:0000313" key="6">
    <source>
        <dbReference type="EMBL" id="TQJ05367.1"/>
    </source>
</evidence>
<evidence type="ECO:0000313" key="7">
    <source>
        <dbReference type="Proteomes" id="UP000320876"/>
    </source>
</evidence>
<dbReference type="OrthoDB" id="7053173at2"/>
<protein>
    <recommendedName>
        <fullName evidence="2">asparagine synthase (glutamine-hydrolyzing)</fullName>
        <ecNumber evidence="2">6.3.5.4</ecNumber>
    </recommendedName>
</protein>
<dbReference type="SUPFAM" id="SSF52402">
    <property type="entry name" value="Adenine nucleotide alpha hydrolases-like"/>
    <property type="match status" value="1"/>
</dbReference>
<dbReference type="AlphaFoldDB" id="A0A542DQM6"/>
<evidence type="ECO:0000259" key="5">
    <source>
        <dbReference type="Pfam" id="PF00733"/>
    </source>
</evidence>
<dbReference type="Gene3D" id="3.40.50.620">
    <property type="entry name" value="HUPs"/>
    <property type="match status" value="2"/>
</dbReference>
<comment type="catalytic activity">
    <reaction evidence="4">
        <text>L-aspartate + L-glutamine + ATP + H2O = L-asparagine + L-glutamate + AMP + diphosphate + H(+)</text>
        <dbReference type="Rhea" id="RHEA:12228"/>
        <dbReference type="ChEBI" id="CHEBI:15377"/>
        <dbReference type="ChEBI" id="CHEBI:15378"/>
        <dbReference type="ChEBI" id="CHEBI:29985"/>
        <dbReference type="ChEBI" id="CHEBI:29991"/>
        <dbReference type="ChEBI" id="CHEBI:30616"/>
        <dbReference type="ChEBI" id="CHEBI:33019"/>
        <dbReference type="ChEBI" id="CHEBI:58048"/>
        <dbReference type="ChEBI" id="CHEBI:58359"/>
        <dbReference type="ChEBI" id="CHEBI:456215"/>
        <dbReference type="EC" id="6.3.5.4"/>
    </reaction>
</comment>
<comment type="caution">
    <text evidence="6">The sequence shown here is derived from an EMBL/GenBank/DDBJ whole genome shotgun (WGS) entry which is preliminary data.</text>
</comment>
<dbReference type="Proteomes" id="UP000320876">
    <property type="component" value="Unassembled WGS sequence"/>
</dbReference>
<evidence type="ECO:0000256" key="4">
    <source>
        <dbReference type="ARBA" id="ARBA00048741"/>
    </source>
</evidence>
<reference evidence="6 7" key="1">
    <citation type="submission" date="2019-06" db="EMBL/GenBank/DDBJ databases">
        <title>Sequencing the genomes of 1000 actinobacteria strains.</title>
        <authorList>
            <person name="Klenk H.-P."/>
        </authorList>
    </citation>
    <scope>NUCLEOTIDE SEQUENCE [LARGE SCALE GENOMIC DNA]</scope>
    <source>
        <strain evidence="6 7">DSM 45679</strain>
    </source>
</reference>
<evidence type="ECO:0000256" key="1">
    <source>
        <dbReference type="ARBA" id="ARBA00005187"/>
    </source>
</evidence>
<organism evidence="6 7">
    <name type="scientific">Amycolatopsis cihanbeyliensis</name>
    <dbReference type="NCBI Taxonomy" id="1128664"/>
    <lineage>
        <taxon>Bacteria</taxon>
        <taxon>Bacillati</taxon>
        <taxon>Actinomycetota</taxon>
        <taxon>Actinomycetes</taxon>
        <taxon>Pseudonocardiales</taxon>
        <taxon>Pseudonocardiaceae</taxon>
        <taxon>Amycolatopsis</taxon>
    </lineage>
</organism>
<dbReference type="InterPro" id="IPR001962">
    <property type="entry name" value="Asn_synthase"/>
</dbReference>
<keyword evidence="3" id="KW-0028">Amino-acid biosynthesis</keyword>
<keyword evidence="3" id="KW-0061">Asparagine biosynthesis</keyword>
<comment type="pathway">
    <text evidence="1">Amino-acid biosynthesis; L-asparagine biosynthesis; L-asparagine from L-aspartate (L-Gln route): step 1/1.</text>
</comment>
<evidence type="ECO:0000256" key="2">
    <source>
        <dbReference type="ARBA" id="ARBA00012737"/>
    </source>
</evidence>
<dbReference type="EC" id="6.3.5.4" evidence="2"/>
<dbReference type="InterPro" id="IPR014729">
    <property type="entry name" value="Rossmann-like_a/b/a_fold"/>
</dbReference>
<gene>
    <name evidence="6" type="ORF">FB471_5195</name>
</gene>
<dbReference type="EMBL" id="VFML01000001">
    <property type="protein sequence ID" value="TQJ05367.1"/>
    <property type="molecule type" value="Genomic_DNA"/>
</dbReference>
<dbReference type="PANTHER" id="PTHR43284:SF1">
    <property type="entry name" value="ASPARAGINE SYNTHETASE"/>
    <property type="match status" value="1"/>
</dbReference>
<name>A0A542DQM6_AMYCI</name>
<keyword evidence="7" id="KW-1185">Reference proteome</keyword>
<sequence>MPDSGGTPSHGEAYFAVLPDRDAALAVASRVRAHGARTLNHPSGRPWLVGRWRDDEMTVAGAGEARIAVIGCCPVTPAELARRAEHLTDLARLDEVVRGLPGSFHLVATLRGGFRVYGTASGLRLVFHAEVGGVTVAADRADLLAALAGSEVDERQLAARLLFPVPHPVPETPMWRGVRAVPPGSVVTVAPDGRASTVTRWWEPPRPVRALADAAPSIREALAAAVDARTRAGGVVGCDLSGGLDSTSLCFLAARGPARVVASTWPGIDPADDDRAWAERAAGHLPDVEHVVWRAEASPLVYEKLLEIDDPLDEPTIGMLDRARLLSDLEGLAARGCRVRLTGIGGDHVAWCSEAHYHTLLRRRPLLAINRARGSRALFHWSLGGMVRALADRRSYRGWLAEAAGDLGGPAAPPVATALGWSAPPRCAEWVTGHARSAAAEVVAAAARDAEPLGPTRGEHADLEQIRSCTRIIRQWEQMSARAGLPIQSPYFDDRVIEACLSVRPEDRVTPWRYKPALVAAMRGVVPDECLARSSKAQAALDAAAGLRENRGDLAALWSQSRLAELGLVDRDRLLDLAARPATPELRTAVLYPAIGCEIWLRTLAAPKPLNANAS</sequence>
<feature type="domain" description="Asparagine synthetase" evidence="5">
    <location>
        <begin position="218"/>
        <end position="602"/>
    </location>
</feature>
<proteinExistence type="predicted"/>
<dbReference type="GO" id="GO:0004066">
    <property type="term" value="F:asparagine synthase (glutamine-hydrolyzing) activity"/>
    <property type="evidence" value="ECO:0007669"/>
    <property type="project" value="UniProtKB-EC"/>
</dbReference>
<dbReference type="InterPro" id="IPR051786">
    <property type="entry name" value="ASN_synthetase/amidase"/>
</dbReference>
<evidence type="ECO:0000256" key="3">
    <source>
        <dbReference type="ARBA" id="ARBA00022888"/>
    </source>
</evidence>
<dbReference type="Pfam" id="PF00733">
    <property type="entry name" value="Asn_synthase"/>
    <property type="match status" value="1"/>
</dbReference>
<accession>A0A542DQM6</accession>
<dbReference type="PANTHER" id="PTHR43284">
    <property type="entry name" value="ASPARAGINE SYNTHETASE (GLUTAMINE-HYDROLYZING)"/>
    <property type="match status" value="1"/>
</dbReference>
<dbReference type="GO" id="GO:0006529">
    <property type="term" value="P:asparagine biosynthetic process"/>
    <property type="evidence" value="ECO:0007669"/>
    <property type="project" value="UniProtKB-KW"/>
</dbReference>